<dbReference type="PROSITE" id="PS51257">
    <property type="entry name" value="PROKAR_LIPOPROTEIN"/>
    <property type="match status" value="1"/>
</dbReference>
<protein>
    <submittedName>
        <fullName evidence="2">DUF3515 family protein</fullName>
    </submittedName>
</protein>
<gene>
    <name evidence="2" type="ORF">F6B42_08010</name>
</gene>
<feature type="chain" id="PRO_5038882165" evidence="1">
    <location>
        <begin position="24"/>
        <end position="170"/>
    </location>
</feature>
<dbReference type="Pfam" id="PF12028">
    <property type="entry name" value="DUF3515"/>
    <property type="match status" value="1"/>
</dbReference>
<dbReference type="OrthoDB" id="4331648at2"/>
<name>A0A5J5IR60_9MICO</name>
<keyword evidence="3" id="KW-1185">Reference proteome</keyword>
<accession>A0A5J5IR60</accession>
<keyword evidence="1" id="KW-0732">Signal</keyword>
<evidence type="ECO:0000313" key="2">
    <source>
        <dbReference type="EMBL" id="KAA9086919.1"/>
    </source>
</evidence>
<sequence>MQRPRWFVPVALTVAALALTGCAGTVNVPAAADANSPACAEVMVRLPDSVAGADRRHTDSQSTAAWGDPTSVIFSCGVPTPGPTTLRCDNVSGVDWVIDESEAPKFTVRTFGREPAVELFFDTSVTDAFQGVSSREVLDALSPIVNRLPRTGGACVDRVDATPVPTPVAP</sequence>
<dbReference type="RefSeq" id="WP_150419087.1">
    <property type="nucleotide sequence ID" value="NZ_VYRZ01000002.1"/>
</dbReference>
<feature type="signal peptide" evidence="1">
    <location>
        <begin position="1"/>
        <end position="23"/>
    </location>
</feature>
<evidence type="ECO:0000313" key="3">
    <source>
        <dbReference type="Proteomes" id="UP000327039"/>
    </source>
</evidence>
<reference evidence="3" key="1">
    <citation type="submission" date="2019-09" db="EMBL/GenBank/DDBJ databases">
        <title>Mumia zhuanghuii sp. nov. isolated from the intestinal contents of plateau pika (Ochotona curzoniae) in the Qinghai-Tibet plateau of China.</title>
        <authorList>
            <person name="Tian Z."/>
        </authorList>
    </citation>
    <scope>NUCLEOTIDE SEQUENCE [LARGE SCALE GENOMIC DNA]</scope>
    <source>
        <strain evidence="3">DSM 25564</strain>
    </source>
</reference>
<dbReference type="EMBL" id="VYRZ01000002">
    <property type="protein sequence ID" value="KAA9086919.1"/>
    <property type="molecule type" value="Genomic_DNA"/>
</dbReference>
<dbReference type="AlphaFoldDB" id="A0A5J5IR60"/>
<dbReference type="Proteomes" id="UP000327039">
    <property type="component" value="Unassembled WGS sequence"/>
</dbReference>
<dbReference type="InterPro" id="IPR021903">
    <property type="entry name" value="DUF3515"/>
</dbReference>
<evidence type="ECO:0000256" key="1">
    <source>
        <dbReference type="SAM" id="SignalP"/>
    </source>
</evidence>
<proteinExistence type="predicted"/>
<organism evidence="2 3">
    <name type="scientific">Microbacterium radiodurans</name>
    <dbReference type="NCBI Taxonomy" id="661398"/>
    <lineage>
        <taxon>Bacteria</taxon>
        <taxon>Bacillati</taxon>
        <taxon>Actinomycetota</taxon>
        <taxon>Actinomycetes</taxon>
        <taxon>Micrococcales</taxon>
        <taxon>Microbacteriaceae</taxon>
        <taxon>Microbacterium</taxon>
    </lineage>
</organism>
<comment type="caution">
    <text evidence="2">The sequence shown here is derived from an EMBL/GenBank/DDBJ whole genome shotgun (WGS) entry which is preliminary data.</text>
</comment>